<dbReference type="InterPro" id="IPR036390">
    <property type="entry name" value="WH_DNA-bd_sf"/>
</dbReference>
<dbReference type="RefSeq" id="WP_271167224.1">
    <property type="nucleotide sequence ID" value="NZ_BSFI01000002.1"/>
</dbReference>
<dbReference type="InterPro" id="IPR002577">
    <property type="entry name" value="HTH_HxlR"/>
</dbReference>
<sequence length="130" mass="14313">MATDPLTAGAPLEERMARGDVFSPRCPSRKIMQHVTSRWGVLALVALRSGTLRFSALRRRVNGVSERMLAQTLKALEEDGLVERRALPVVPPHVEYSLTPLGRAAAEKVNALADWIETNLSEILAERAGR</sequence>
<dbReference type="Proteomes" id="UP001143372">
    <property type="component" value="Unassembled WGS sequence"/>
</dbReference>
<organism evidence="5 6">
    <name type="scientific">Hansschlegelia plantiphila</name>
    <dbReference type="NCBI Taxonomy" id="374655"/>
    <lineage>
        <taxon>Bacteria</taxon>
        <taxon>Pseudomonadati</taxon>
        <taxon>Pseudomonadota</taxon>
        <taxon>Alphaproteobacteria</taxon>
        <taxon>Hyphomicrobiales</taxon>
        <taxon>Methylopilaceae</taxon>
        <taxon>Hansschlegelia</taxon>
    </lineage>
</organism>
<reference evidence="5" key="1">
    <citation type="journal article" date="2014" name="Int. J. Syst. Evol. Microbiol.">
        <title>Complete genome sequence of Corynebacterium casei LMG S-19264T (=DSM 44701T), isolated from a smear-ripened cheese.</title>
        <authorList>
            <consortium name="US DOE Joint Genome Institute (JGI-PGF)"/>
            <person name="Walter F."/>
            <person name="Albersmeier A."/>
            <person name="Kalinowski J."/>
            <person name="Ruckert C."/>
        </authorList>
    </citation>
    <scope>NUCLEOTIDE SEQUENCE</scope>
    <source>
        <strain evidence="5">VKM B-2347</strain>
    </source>
</reference>
<keyword evidence="6" id="KW-1185">Reference proteome</keyword>
<keyword evidence="1" id="KW-0805">Transcription regulation</keyword>
<feature type="domain" description="HTH hxlR-type" evidence="4">
    <location>
        <begin position="26"/>
        <end position="124"/>
    </location>
</feature>
<evidence type="ECO:0000313" key="5">
    <source>
        <dbReference type="EMBL" id="GLK66968.1"/>
    </source>
</evidence>
<proteinExistence type="predicted"/>
<protein>
    <submittedName>
        <fullName evidence="5">HTH-type transcriptional regulator YtfH</fullName>
    </submittedName>
</protein>
<dbReference type="Pfam" id="PF01638">
    <property type="entry name" value="HxlR"/>
    <property type="match status" value="1"/>
</dbReference>
<evidence type="ECO:0000313" key="6">
    <source>
        <dbReference type="Proteomes" id="UP001143372"/>
    </source>
</evidence>
<evidence type="ECO:0000256" key="3">
    <source>
        <dbReference type="ARBA" id="ARBA00023163"/>
    </source>
</evidence>
<comment type="caution">
    <text evidence="5">The sequence shown here is derived from an EMBL/GenBank/DDBJ whole genome shotgun (WGS) entry which is preliminary data.</text>
</comment>
<dbReference type="AlphaFoldDB" id="A0A9W6J048"/>
<dbReference type="SUPFAM" id="SSF46785">
    <property type="entry name" value="Winged helix' DNA-binding domain"/>
    <property type="match status" value="1"/>
</dbReference>
<evidence type="ECO:0000256" key="1">
    <source>
        <dbReference type="ARBA" id="ARBA00023015"/>
    </source>
</evidence>
<keyword evidence="2" id="KW-0238">DNA-binding</keyword>
<dbReference type="PANTHER" id="PTHR33204">
    <property type="entry name" value="TRANSCRIPTIONAL REGULATOR, MARR FAMILY"/>
    <property type="match status" value="1"/>
</dbReference>
<dbReference type="PANTHER" id="PTHR33204:SF37">
    <property type="entry name" value="HTH-TYPE TRANSCRIPTIONAL REGULATOR YODB"/>
    <property type="match status" value="1"/>
</dbReference>
<reference evidence="5" key="2">
    <citation type="submission" date="2023-01" db="EMBL/GenBank/DDBJ databases">
        <authorList>
            <person name="Sun Q."/>
            <person name="Evtushenko L."/>
        </authorList>
    </citation>
    <scope>NUCLEOTIDE SEQUENCE</scope>
    <source>
        <strain evidence="5">VKM B-2347</strain>
    </source>
</reference>
<name>A0A9W6J048_9HYPH</name>
<keyword evidence="3" id="KW-0804">Transcription</keyword>
<dbReference type="Gene3D" id="1.10.10.10">
    <property type="entry name" value="Winged helix-like DNA-binding domain superfamily/Winged helix DNA-binding domain"/>
    <property type="match status" value="1"/>
</dbReference>
<accession>A0A9W6J048</accession>
<dbReference type="GO" id="GO:0003677">
    <property type="term" value="F:DNA binding"/>
    <property type="evidence" value="ECO:0007669"/>
    <property type="project" value="UniProtKB-KW"/>
</dbReference>
<dbReference type="EMBL" id="BSFI01000002">
    <property type="protein sequence ID" value="GLK66968.1"/>
    <property type="molecule type" value="Genomic_DNA"/>
</dbReference>
<gene>
    <name evidence="5" type="primary">ytfH</name>
    <name evidence="5" type="ORF">GCM10008179_06060</name>
</gene>
<evidence type="ECO:0000256" key="2">
    <source>
        <dbReference type="ARBA" id="ARBA00023125"/>
    </source>
</evidence>
<dbReference type="InterPro" id="IPR036388">
    <property type="entry name" value="WH-like_DNA-bd_sf"/>
</dbReference>
<evidence type="ECO:0000259" key="4">
    <source>
        <dbReference type="PROSITE" id="PS51118"/>
    </source>
</evidence>
<dbReference type="PROSITE" id="PS51118">
    <property type="entry name" value="HTH_HXLR"/>
    <property type="match status" value="1"/>
</dbReference>